<reference evidence="5" key="1">
    <citation type="submission" date="2020-11" db="EMBL/GenBank/DDBJ databases">
        <title>Chlorella ohadii genome sequencing and assembly.</title>
        <authorList>
            <person name="Murik O."/>
            <person name="Treves H."/>
            <person name="Kedem I."/>
            <person name="Shotland Y."/>
            <person name="Kaplan A."/>
        </authorList>
    </citation>
    <scope>NUCLEOTIDE SEQUENCE</scope>
    <source>
        <strain evidence="5">1</strain>
    </source>
</reference>
<dbReference type="PROSITE" id="PS50088">
    <property type="entry name" value="ANK_REPEAT"/>
    <property type="match status" value="5"/>
</dbReference>
<dbReference type="SMART" id="SM00248">
    <property type="entry name" value="ANK"/>
    <property type="match status" value="5"/>
</dbReference>
<dbReference type="PANTHER" id="PTHR24198:SF194">
    <property type="entry name" value="INVERSIN-A"/>
    <property type="match status" value="1"/>
</dbReference>
<keyword evidence="1" id="KW-0677">Repeat</keyword>
<gene>
    <name evidence="5" type="ORF">COHA_007744</name>
</gene>
<protein>
    <submittedName>
        <fullName evidence="5">Uncharacterized protein</fullName>
    </submittedName>
</protein>
<dbReference type="SUPFAM" id="SSF48403">
    <property type="entry name" value="Ankyrin repeat"/>
    <property type="match status" value="1"/>
</dbReference>
<sequence length="767" mass="79861">MTAAESPTASELHPQLAAVVADDPSALLRATSGAGSSSQAGCAPCGLTAVHLAAALGRRRCIVALLDSGADPCVWTAPTSGAGPYQPGDEEDFASYDQVTKSEVYRLLKDLLPTQAAFPATFTLAQLLLKAPCCPLALAVRFGHGQAARTLLAAVRAGGAKDAQRHLEDALAWWPSGSELQVGLLRRLLAAGAHPIRALLPSLLRRYEGCLHSSGLADKLRSGMRVVLEHSLPPDGLGKGTGGASVTPSTPTEPAAAPAASSDTVACRDEQRCCRLLGGLIVAQARGNPWGTDPEANCSLLVAAAAHDMPAVVHALLAVPPAVEGGQPPFSPNSWGSDGLSALMATAHRGALGALDALLDCGATVNLADEMGATALHWAVVGGHQAAVLALAQRGAAVDATGVVHEEEEHLERPLLTAAHRGDLDMMRLLIQLGASLDAPTPSGYTPLSVAICWEQAEAARLLLQLGADPNQVRSLLTVALSRMDFRGFTTTLLEAGADPSLRHPASGLTPAAEAASFGLIAEVAVLLELTAAPAGPWSLDQLGWSEAMAEALRNCCLHDPSESFQPLMDAWSAQPAPPPTGPPTAACQAIVEALLANYSLKPQTTTGKLIPGAELAAVRAAEALATIGVCADATAGLEDSPCKLVILAAAPAASRWSPARHPHFPPAFQRTVRTLLLCNHRLAAQHADVQPDAQDVSRFEVLSKAAEWDEPCYCDACSTRQQRAERDKRLAQRAQRSAGLPADALLEVVRCLAAEPISTWMRLSHL</sequence>
<accession>A0AAD5DK77</accession>
<dbReference type="Pfam" id="PF12796">
    <property type="entry name" value="Ank_2"/>
    <property type="match status" value="2"/>
</dbReference>
<name>A0AAD5DK77_9CHLO</name>
<proteinExistence type="predicted"/>
<evidence type="ECO:0000313" key="5">
    <source>
        <dbReference type="EMBL" id="KAI7838481.1"/>
    </source>
</evidence>
<feature type="compositionally biased region" description="Low complexity" evidence="4">
    <location>
        <begin position="244"/>
        <end position="263"/>
    </location>
</feature>
<evidence type="ECO:0000256" key="1">
    <source>
        <dbReference type="ARBA" id="ARBA00022737"/>
    </source>
</evidence>
<dbReference type="PROSITE" id="PS50297">
    <property type="entry name" value="ANK_REP_REGION"/>
    <property type="match status" value="4"/>
</dbReference>
<keyword evidence="2 3" id="KW-0040">ANK repeat</keyword>
<evidence type="ECO:0000256" key="4">
    <source>
        <dbReference type="SAM" id="MobiDB-lite"/>
    </source>
</evidence>
<feature type="repeat" description="ANK" evidence="3">
    <location>
        <begin position="371"/>
        <end position="403"/>
    </location>
</feature>
<dbReference type="AlphaFoldDB" id="A0AAD5DK77"/>
<feature type="repeat" description="ANK" evidence="3">
    <location>
        <begin position="410"/>
        <end position="442"/>
    </location>
</feature>
<dbReference type="Pfam" id="PF00023">
    <property type="entry name" value="Ank"/>
    <property type="match status" value="1"/>
</dbReference>
<dbReference type="InterPro" id="IPR002110">
    <property type="entry name" value="Ankyrin_rpt"/>
</dbReference>
<dbReference type="Proteomes" id="UP001205105">
    <property type="component" value="Unassembled WGS sequence"/>
</dbReference>
<organism evidence="5 6">
    <name type="scientific">Chlorella ohadii</name>
    <dbReference type="NCBI Taxonomy" id="2649997"/>
    <lineage>
        <taxon>Eukaryota</taxon>
        <taxon>Viridiplantae</taxon>
        <taxon>Chlorophyta</taxon>
        <taxon>core chlorophytes</taxon>
        <taxon>Trebouxiophyceae</taxon>
        <taxon>Chlorellales</taxon>
        <taxon>Chlorellaceae</taxon>
        <taxon>Chlorella clade</taxon>
        <taxon>Chlorella</taxon>
    </lineage>
</organism>
<dbReference type="Gene3D" id="1.25.40.20">
    <property type="entry name" value="Ankyrin repeat-containing domain"/>
    <property type="match status" value="3"/>
</dbReference>
<evidence type="ECO:0000313" key="6">
    <source>
        <dbReference type="Proteomes" id="UP001205105"/>
    </source>
</evidence>
<dbReference type="PANTHER" id="PTHR24198">
    <property type="entry name" value="ANKYRIN REPEAT AND PROTEIN KINASE DOMAIN-CONTAINING PROTEIN"/>
    <property type="match status" value="1"/>
</dbReference>
<feature type="region of interest" description="Disordered" evidence="4">
    <location>
        <begin position="231"/>
        <end position="263"/>
    </location>
</feature>
<feature type="repeat" description="ANK" evidence="3">
    <location>
        <begin position="338"/>
        <end position="370"/>
    </location>
</feature>
<dbReference type="InterPro" id="IPR036770">
    <property type="entry name" value="Ankyrin_rpt-contain_sf"/>
</dbReference>
<dbReference type="EMBL" id="JADXDR010000125">
    <property type="protein sequence ID" value="KAI7838481.1"/>
    <property type="molecule type" value="Genomic_DNA"/>
</dbReference>
<keyword evidence="6" id="KW-1185">Reference proteome</keyword>
<evidence type="ECO:0000256" key="2">
    <source>
        <dbReference type="ARBA" id="ARBA00023043"/>
    </source>
</evidence>
<feature type="repeat" description="ANK" evidence="3">
    <location>
        <begin position="443"/>
        <end position="475"/>
    </location>
</feature>
<comment type="caution">
    <text evidence="5">The sequence shown here is derived from an EMBL/GenBank/DDBJ whole genome shotgun (WGS) entry which is preliminary data.</text>
</comment>
<evidence type="ECO:0000256" key="3">
    <source>
        <dbReference type="PROSITE-ProRule" id="PRU00023"/>
    </source>
</evidence>
<feature type="repeat" description="ANK" evidence="3">
    <location>
        <begin position="45"/>
        <end position="71"/>
    </location>
</feature>